<sequence>MTLYDEIQELKNFKCEDRCVLSVYLNTNPADLNAQNGAWRIHLKNGLKRIEEYLEASNNENEIKNYKSLKKKVEREINDNQDDLQKGVVIFASPHKDLWSVHYVQVPVKTNFHWETEPVLDQLRYMYKAYPYAGVVLPSLKGIRILDTSMGIINEEIFYEFDSGLEVWTEQKGVRSSSRVQGRAAGQGAGSVGGGAAGGNSPVIGGSGGGSPVDELDHRLKENLERFYKDMGSKIEKLKKERNWEGVHVVGDPEHAKSFAKSLSKKPESCVYKNLMNSSPGNILHEVFEK</sequence>
<keyword evidence="1" id="KW-0175">Coiled coil</keyword>
<dbReference type="Proteomes" id="UP001595625">
    <property type="component" value="Unassembled WGS sequence"/>
</dbReference>
<name>A0ABV7KRA6_PLAOK</name>
<dbReference type="EMBL" id="JBHRUJ010000017">
    <property type="protein sequence ID" value="MFC3211974.1"/>
    <property type="molecule type" value="Genomic_DNA"/>
</dbReference>
<proteinExistence type="predicted"/>
<accession>A0ABV7KRA6</accession>
<feature type="coiled-coil region" evidence="1">
    <location>
        <begin position="56"/>
        <end position="83"/>
    </location>
</feature>
<organism evidence="3 4">
    <name type="scientific">Planomicrobium okeanokoites</name>
    <name type="common">Planococcus okeanokoites</name>
    <name type="synonym">Flavobacterium okeanokoites</name>
    <dbReference type="NCBI Taxonomy" id="244"/>
    <lineage>
        <taxon>Bacteria</taxon>
        <taxon>Bacillati</taxon>
        <taxon>Bacillota</taxon>
        <taxon>Bacilli</taxon>
        <taxon>Bacillales</taxon>
        <taxon>Caryophanaceae</taxon>
        <taxon>Planomicrobium</taxon>
    </lineage>
</organism>
<comment type="caution">
    <text evidence="3">The sequence shown here is derived from an EMBL/GenBank/DDBJ whole genome shotgun (WGS) entry which is preliminary data.</text>
</comment>
<evidence type="ECO:0000256" key="2">
    <source>
        <dbReference type="SAM" id="MobiDB-lite"/>
    </source>
</evidence>
<protein>
    <submittedName>
        <fullName evidence="3">VLRF1 family aeRF1-type release factor</fullName>
    </submittedName>
</protein>
<dbReference type="InterPro" id="IPR040983">
    <property type="entry name" value="Bact_RF_family5"/>
</dbReference>
<evidence type="ECO:0000256" key="1">
    <source>
        <dbReference type="SAM" id="Coils"/>
    </source>
</evidence>
<dbReference type="Pfam" id="PF18846">
    <property type="entry name" value="baeRF_family5"/>
    <property type="match status" value="1"/>
</dbReference>
<feature type="region of interest" description="Disordered" evidence="2">
    <location>
        <begin position="179"/>
        <end position="215"/>
    </location>
</feature>
<feature type="compositionally biased region" description="Gly residues" evidence="2">
    <location>
        <begin position="185"/>
        <end position="198"/>
    </location>
</feature>
<evidence type="ECO:0000313" key="3">
    <source>
        <dbReference type="EMBL" id="MFC3211974.1"/>
    </source>
</evidence>
<keyword evidence="4" id="KW-1185">Reference proteome</keyword>
<gene>
    <name evidence="3" type="ORF">ACFOEJ_12870</name>
</gene>
<evidence type="ECO:0000313" key="4">
    <source>
        <dbReference type="Proteomes" id="UP001595625"/>
    </source>
</evidence>
<dbReference type="RefSeq" id="WP_117312600.1">
    <property type="nucleotide sequence ID" value="NZ_CANMQG010000008.1"/>
</dbReference>
<reference evidence="4" key="1">
    <citation type="journal article" date="2019" name="Int. J. Syst. Evol. Microbiol.">
        <title>The Global Catalogue of Microorganisms (GCM) 10K type strain sequencing project: providing services to taxonomists for standard genome sequencing and annotation.</title>
        <authorList>
            <consortium name="The Broad Institute Genomics Platform"/>
            <consortium name="The Broad Institute Genome Sequencing Center for Infectious Disease"/>
            <person name="Wu L."/>
            <person name="Ma J."/>
        </authorList>
    </citation>
    <scope>NUCLEOTIDE SEQUENCE [LARGE SCALE GENOMIC DNA]</scope>
    <source>
        <strain evidence="4">CCM 320</strain>
    </source>
</reference>